<keyword evidence="9" id="KW-1185">Reference proteome</keyword>
<evidence type="ECO:0000313" key="8">
    <source>
        <dbReference type="EMBL" id="GDY54139.1"/>
    </source>
</evidence>
<dbReference type="GO" id="GO:0016020">
    <property type="term" value="C:membrane"/>
    <property type="evidence" value="ECO:0007669"/>
    <property type="project" value="UniProtKB-SubCell"/>
</dbReference>
<dbReference type="EMBL" id="BJHW01000001">
    <property type="protein sequence ID" value="GDY54139.1"/>
    <property type="molecule type" value="Genomic_DNA"/>
</dbReference>
<evidence type="ECO:0000313" key="9">
    <source>
        <dbReference type="Proteomes" id="UP000301309"/>
    </source>
</evidence>
<comment type="caution">
    <text evidence="8">The sequence shown here is derived from an EMBL/GenBank/DDBJ whole genome shotgun (WGS) entry which is preliminary data.</text>
</comment>
<feature type="domain" description="EamA" evidence="7">
    <location>
        <begin position="13"/>
        <end position="124"/>
    </location>
</feature>
<feature type="transmembrane region" description="Helical" evidence="6">
    <location>
        <begin position="84"/>
        <end position="105"/>
    </location>
</feature>
<evidence type="ECO:0000256" key="6">
    <source>
        <dbReference type="SAM" id="Phobius"/>
    </source>
</evidence>
<dbReference type="InterPro" id="IPR000620">
    <property type="entry name" value="EamA_dom"/>
</dbReference>
<evidence type="ECO:0000256" key="3">
    <source>
        <dbReference type="ARBA" id="ARBA00022692"/>
    </source>
</evidence>
<organism evidence="8 9">
    <name type="scientific">Streptomyces violaceusniger</name>
    <dbReference type="NCBI Taxonomy" id="68280"/>
    <lineage>
        <taxon>Bacteria</taxon>
        <taxon>Bacillati</taxon>
        <taxon>Actinomycetota</taxon>
        <taxon>Actinomycetes</taxon>
        <taxon>Kitasatosporales</taxon>
        <taxon>Streptomycetaceae</taxon>
        <taxon>Streptomyces</taxon>
        <taxon>Streptomyces violaceusniger group</taxon>
    </lineage>
</organism>
<reference evidence="8 9" key="1">
    <citation type="journal article" date="2020" name="Int. J. Syst. Evol. Microbiol.">
        <title>Reclassification of Streptomyces castelarensis and Streptomyces sporoclivatus as later heterotypic synonyms of Streptomyces antimycoticus.</title>
        <authorList>
            <person name="Komaki H."/>
            <person name="Tamura T."/>
        </authorList>
    </citation>
    <scope>NUCLEOTIDE SEQUENCE [LARGE SCALE GENOMIC DNA]</scope>
    <source>
        <strain evidence="8 9">NBRC 13459</strain>
    </source>
</reference>
<gene>
    <name evidence="8" type="ORF">SVIO_047620</name>
</gene>
<sequence>MGSADRRRAGGLGANYYVTREFLPADHPLYGAALRALPAGLALLAVRRRRPRGVWWWRSAVLGLLNVSVFFVLVYAASQLLPTSVASTVMSVSPLTMMFIAWPLVSERPRTAHLSGAVIGLAGYV</sequence>
<evidence type="ECO:0000256" key="5">
    <source>
        <dbReference type="ARBA" id="ARBA00023136"/>
    </source>
</evidence>
<dbReference type="InterPro" id="IPR037185">
    <property type="entry name" value="EmrE-like"/>
</dbReference>
<protein>
    <recommendedName>
        <fullName evidence="7">EamA domain-containing protein</fullName>
    </recommendedName>
</protein>
<feature type="transmembrane region" description="Helical" evidence="6">
    <location>
        <begin position="55"/>
        <end position="78"/>
    </location>
</feature>
<keyword evidence="3 6" id="KW-0812">Transmembrane</keyword>
<dbReference type="SUPFAM" id="SSF103481">
    <property type="entry name" value="Multidrug resistance efflux transporter EmrE"/>
    <property type="match status" value="1"/>
</dbReference>
<comment type="similarity">
    <text evidence="2">Belongs to the EamA transporter family.</text>
</comment>
<evidence type="ECO:0000256" key="2">
    <source>
        <dbReference type="ARBA" id="ARBA00007362"/>
    </source>
</evidence>
<evidence type="ECO:0000259" key="7">
    <source>
        <dbReference type="Pfam" id="PF00892"/>
    </source>
</evidence>
<name>A0A4D4L802_STRVO</name>
<dbReference type="PANTHER" id="PTHR32322:SF2">
    <property type="entry name" value="EAMA DOMAIN-CONTAINING PROTEIN"/>
    <property type="match status" value="1"/>
</dbReference>
<dbReference type="AlphaFoldDB" id="A0A4D4L802"/>
<accession>A0A4D4L802</accession>
<keyword evidence="4 6" id="KW-1133">Transmembrane helix</keyword>
<dbReference type="PANTHER" id="PTHR32322">
    <property type="entry name" value="INNER MEMBRANE TRANSPORTER"/>
    <property type="match status" value="1"/>
</dbReference>
<dbReference type="InterPro" id="IPR050638">
    <property type="entry name" value="AA-Vitamin_Transporters"/>
</dbReference>
<comment type="subcellular location">
    <subcellularLocation>
        <location evidence="1">Membrane</location>
        <topology evidence="1">Multi-pass membrane protein</topology>
    </subcellularLocation>
</comment>
<dbReference type="Proteomes" id="UP000301309">
    <property type="component" value="Unassembled WGS sequence"/>
</dbReference>
<keyword evidence="5 6" id="KW-0472">Membrane</keyword>
<proteinExistence type="inferred from homology"/>
<evidence type="ECO:0000256" key="1">
    <source>
        <dbReference type="ARBA" id="ARBA00004141"/>
    </source>
</evidence>
<dbReference type="Pfam" id="PF00892">
    <property type="entry name" value="EamA"/>
    <property type="match status" value="1"/>
</dbReference>
<evidence type="ECO:0000256" key="4">
    <source>
        <dbReference type="ARBA" id="ARBA00022989"/>
    </source>
</evidence>